<dbReference type="RefSeq" id="WP_218322499.1">
    <property type="nucleotide sequence ID" value="NZ_JAEEGC010000124.1"/>
</dbReference>
<accession>A0A949TRY9</accession>
<gene>
    <name evidence="4" type="ORF">I6U48_21325</name>
</gene>
<evidence type="ECO:0000313" key="4">
    <source>
        <dbReference type="EMBL" id="MBV7275447.1"/>
    </source>
</evidence>
<dbReference type="AlphaFoldDB" id="A0A949TRY9"/>
<evidence type="ECO:0000259" key="2">
    <source>
        <dbReference type="Pfam" id="PF04984"/>
    </source>
</evidence>
<dbReference type="InterPro" id="IPR020287">
    <property type="entry name" value="Tail_sheath_C"/>
</dbReference>
<comment type="similarity">
    <text evidence="1">Belongs to the myoviridae tail sheath protein family.</text>
</comment>
<keyword evidence="5" id="KW-1185">Reference proteome</keyword>
<sequence>MKLPSINIIFKEAGLTAVKRGERGGVVLILKDTIGSGVNNPITIYSSADIPDSLSDTSKEQINLALIGYENTPKKVLAYINSATDYKDAQKYLETVKWDYIAVPDIADADIAAFATWIKGLRDNKDIKVKAVLPNCASDHEGIINFAVQNIKTQNKTYSTKEYCSRISGLLAGTPLNISATYAPLAEVLDCDHMTKDECNTAIDSGKFILINDGSKVKVGRAINSLVTTTKDKGEDFKKIKIIDIMDQIHDDIKKVADDNYIGKVSNSYDNKCLLTTSIGGYFEELELEELLDKDKNKVSIDLDGQKAYLESIGVDTSSMKEIDIKEANTKDKVFLAANIKILDAIEDISFNVSI</sequence>
<evidence type="ECO:0000256" key="1">
    <source>
        <dbReference type="ARBA" id="ARBA00008005"/>
    </source>
</evidence>
<comment type="caution">
    <text evidence="4">The sequence shown here is derived from an EMBL/GenBank/DDBJ whole genome shotgun (WGS) entry which is preliminary data.</text>
</comment>
<feature type="domain" description="Tail sheath protein subtilisin-like" evidence="2">
    <location>
        <begin position="82"/>
        <end position="225"/>
    </location>
</feature>
<name>A0A949TRY9_9CLOT</name>
<protein>
    <submittedName>
        <fullName evidence="4">Phage tail sheath subtilisin-like domain-containing protein</fullName>
    </submittedName>
</protein>
<evidence type="ECO:0000313" key="5">
    <source>
        <dbReference type="Proteomes" id="UP000694308"/>
    </source>
</evidence>
<dbReference type="InterPro" id="IPR035089">
    <property type="entry name" value="Phage_sheath_subtilisin"/>
</dbReference>
<proteinExistence type="inferred from homology"/>
<dbReference type="Pfam" id="PF04984">
    <property type="entry name" value="Phage_sheath_1"/>
    <property type="match status" value="1"/>
</dbReference>
<organism evidence="4 5">
    <name type="scientific">Clostridium thailandense</name>
    <dbReference type="NCBI Taxonomy" id="2794346"/>
    <lineage>
        <taxon>Bacteria</taxon>
        <taxon>Bacillati</taxon>
        <taxon>Bacillota</taxon>
        <taxon>Clostridia</taxon>
        <taxon>Eubacteriales</taxon>
        <taxon>Clostridiaceae</taxon>
        <taxon>Clostridium</taxon>
    </lineage>
</organism>
<feature type="domain" description="Tail sheath protein C-terminal" evidence="3">
    <location>
        <begin position="232"/>
        <end position="355"/>
    </location>
</feature>
<reference evidence="4" key="1">
    <citation type="submission" date="2020-12" db="EMBL/GenBank/DDBJ databases">
        <title>Clostridium thailandense sp. nov., a novel acetogenic bacterium isolated from peat land soil in Thailand.</title>
        <authorList>
            <person name="Chaikitkaew S."/>
            <person name="Birkeland N.K."/>
        </authorList>
    </citation>
    <scope>NUCLEOTIDE SEQUENCE</scope>
    <source>
        <strain evidence="4">PL3</strain>
    </source>
</reference>
<dbReference type="EMBL" id="JAEEGC010000124">
    <property type="protein sequence ID" value="MBV7275447.1"/>
    <property type="molecule type" value="Genomic_DNA"/>
</dbReference>
<dbReference type="Proteomes" id="UP000694308">
    <property type="component" value="Unassembled WGS sequence"/>
</dbReference>
<evidence type="ECO:0000259" key="3">
    <source>
        <dbReference type="Pfam" id="PF17482"/>
    </source>
</evidence>
<dbReference type="Pfam" id="PF17482">
    <property type="entry name" value="Phage_sheath_1C"/>
    <property type="match status" value="1"/>
</dbReference>